<dbReference type="PROSITE" id="PS50931">
    <property type="entry name" value="HTH_LYSR"/>
    <property type="match status" value="1"/>
</dbReference>
<keyword evidence="2" id="KW-0805">Transcription regulation</keyword>
<dbReference type="InterPro" id="IPR000847">
    <property type="entry name" value="LysR_HTH_N"/>
</dbReference>
<dbReference type="Gene3D" id="1.10.10.10">
    <property type="entry name" value="Winged helix-like DNA-binding domain superfamily/Winged helix DNA-binding domain"/>
    <property type="match status" value="1"/>
</dbReference>
<dbReference type="Pfam" id="PF03466">
    <property type="entry name" value="LysR_substrate"/>
    <property type="match status" value="1"/>
</dbReference>
<keyword evidence="3" id="KW-0238">DNA-binding</keyword>
<dbReference type="InterPro" id="IPR036388">
    <property type="entry name" value="WH-like_DNA-bd_sf"/>
</dbReference>
<evidence type="ECO:0000256" key="3">
    <source>
        <dbReference type="ARBA" id="ARBA00023125"/>
    </source>
</evidence>
<gene>
    <name evidence="6" type="ORF">SAVMC3_56370</name>
</gene>
<evidence type="ECO:0000256" key="2">
    <source>
        <dbReference type="ARBA" id="ARBA00023015"/>
    </source>
</evidence>
<comment type="similarity">
    <text evidence="1">Belongs to the LysR transcriptional regulatory family.</text>
</comment>
<evidence type="ECO:0000256" key="1">
    <source>
        <dbReference type="ARBA" id="ARBA00009437"/>
    </source>
</evidence>
<accession>A0A499VL75</accession>
<dbReference type="GO" id="GO:0003700">
    <property type="term" value="F:DNA-binding transcription factor activity"/>
    <property type="evidence" value="ECO:0007669"/>
    <property type="project" value="InterPro"/>
</dbReference>
<feature type="domain" description="HTH lysR-type" evidence="5">
    <location>
        <begin position="10"/>
        <end position="67"/>
    </location>
</feature>
<dbReference type="EMBL" id="AP019621">
    <property type="protein sequence ID" value="BBJ53008.1"/>
    <property type="molecule type" value="Genomic_DNA"/>
</dbReference>
<sequence length="316" mass="33366">MEPVRNSFTVDLRRLGVLRELERRGSLARTAEALHLTPSAVSQQLAALAREVGVPLIVRQGRGARLTGQARVLLEHAEVMAAQWERARADLAAWEEGRRGAVTVGAFSSAVSGLLPNALGRLAEHHPRVRVAVVEAEPPDLFTRLDAGEVDIAVAVDFAAAPPHTDRRYARTDLSTDVLDLALPRDHPCAGRPEVGLRELAGDAWIVGDARSCCGAITRSVCAANGFTPDIRHAVNDWQSLAALVEAGLGVALVPRLAQPLHRPGLVLRTPAGPSPTRHVFAAVRAGSDDDPVLTAVLASLRAAAAAAAAGQADRP</sequence>
<dbReference type="GO" id="GO:0003677">
    <property type="term" value="F:DNA binding"/>
    <property type="evidence" value="ECO:0007669"/>
    <property type="project" value="UniProtKB-KW"/>
</dbReference>
<dbReference type="Pfam" id="PF00126">
    <property type="entry name" value="HTH_1"/>
    <property type="match status" value="1"/>
</dbReference>
<keyword evidence="4" id="KW-0804">Transcription</keyword>
<dbReference type="SUPFAM" id="SSF53850">
    <property type="entry name" value="Periplasmic binding protein-like II"/>
    <property type="match status" value="1"/>
</dbReference>
<name>A0A499VL75_STRAX</name>
<proteinExistence type="inferred from homology"/>
<dbReference type="RefSeq" id="WP_010986340.1">
    <property type="nucleotide sequence ID" value="NZ_BAABTN010000003.1"/>
</dbReference>
<dbReference type="OMA" id="PWIFGGS"/>
<evidence type="ECO:0000259" key="5">
    <source>
        <dbReference type="PROSITE" id="PS50931"/>
    </source>
</evidence>
<dbReference type="Gene3D" id="3.40.190.10">
    <property type="entry name" value="Periplasmic binding protein-like II"/>
    <property type="match status" value="2"/>
</dbReference>
<dbReference type="PANTHER" id="PTHR30346">
    <property type="entry name" value="TRANSCRIPTIONAL DUAL REGULATOR HCAR-RELATED"/>
    <property type="match status" value="1"/>
</dbReference>
<dbReference type="AlphaFoldDB" id="A0A499VL75"/>
<evidence type="ECO:0000256" key="4">
    <source>
        <dbReference type="ARBA" id="ARBA00023163"/>
    </source>
</evidence>
<dbReference type="GeneID" id="41542006"/>
<organism evidence="6">
    <name type="scientific">Streptomyces avermitilis</name>
    <dbReference type="NCBI Taxonomy" id="33903"/>
    <lineage>
        <taxon>Bacteria</taxon>
        <taxon>Bacillati</taxon>
        <taxon>Actinomycetota</taxon>
        <taxon>Actinomycetes</taxon>
        <taxon>Kitasatosporales</taxon>
        <taxon>Streptomycetaceae</taxon>
        <taxon>Streptomyces</taxon>
    </lineage>
</organism>
<reference evidence="6" key="1">
    <citation type="submission" date="2019-04" db="EMBL/GenBank/DDBJ databases">
        <title>Draft genome sequences of Streptomyces avermitilis MC3.</title>
        <authorList>
            <person name="Komaki H."/>
            <person name="Tamura T."/>
            <person name="Hosoyama A."/>
        </authorList>
    </citation>
    <scope>NUCLEOTIDE SEQUENCE</scope>
    <source>
        <strain evidence="6">MC3</strain>
    </source>
</reference>
<evidence type="ECO:0000313" key="6">
    <source>
        <dbReference type="EMBL" id="BBJ53008.1"/>
    </source>
</evidence>
<dbReference type="GO" id="GO:0032993">
    <property type="term" value="C:protein-DNA complex"/>
    <property type="evidence" value="ECO:0007669"/>
    <property type="project" value="TreeGrafter"/>
</dbReference>
<dbReference type="CDD" id="cd08423">
    <property type="entry name" value="PBP2_LTTR_like_6"/>
    <property type="match status" value="1"/>
</dbReference>
<dbReference type="SUPFAM" id="SSF46785">
    <property type="entry name" value="Winged helix' DNA-binding domain"/>
    <property type="match status" value="1"/>
</dbReference>
<dbReference type="InterPro" id="IPR005119">
    <property type="entry name" value="LysR_subst-bd"/>
</dbReference>
<dbReference type="InterPro" id="IPR036390">
    <property type="entry name" value="WH_DNA-bd_sf"/>
</dbReference>
<protein>
    <submittedName>
        <fullName evidence="6">LysR family transcriptional regulator</fullName>
    </submittedName>
</protein>
<dbReference type="PANTHER" id="PTHR30346:SF29">
    <property type="entry name" value="LYSR SUBSTRATE-BINDING"/>
    <property type="match status" value="1"/>
</dbReference>